<dbReference type="AlphaFoldDB" id="A0A7W8K1D3"/>
<dbReference type="Proteomes" id="UP000552709">
    <property type="component" value="Unassembled WGS sequence"/>
</dbReference>
<dbReference type="InterPro" id="IPR047629">
    <property type="entry name" value="IS1182_transpos"/>
</dbReference>
<feature type="domain" description="Transposase DDE" evidence="2">
    <location>
        <begin position="373"/>
        <end position="494"/>
    </location>
</feature>
<feature type="domain" description="Transposase InsH N-terminal" evidence="1">
    <location>
        <begin position="14"/>
        <end position="84"/>
    </location>
</feature>
<keyword evidence="4" id="KW-1185">Reference proteome</keyword>
<dbReference type="Pfam" id="PF13751">
    <property type="entry name" value="DDE_Tnp_1_6"/>
    <property type="match status" value="1"/>
</dbReference>
<name>A0A7W8K1D3_9DEIO</name>
<reference evidence="3 4" key="1">
    <citation type="submission" date="2020-08" db="EMBL/GenBank/DDBJ databases">
        <title>Genomic Encyclopedia of Type Strains, Phase IV (KMG-IV): sequencing the most valuable type-strain genomes for metagenomic binning, comparative biology and taxonomic classification.</title>
        <authorList>
            <person name="Goeker M."/>
        </authorList>
    </citation>
    <scope>NUCLEOTIDE SEQUENCE [LARGE SCALE GENOMIC DNA]</scope>
    <source>
        <strain evidence="3 4">DSM 27939</strain>
    </source>
</reference>
<evidence type="ECO:0000259" key="1">
    <source>
        <dbReference type="Pfam" id="PF05598"/>
    </source>
</evidence>
<dbReference type="EMBL" id="JACHFL010000022">
    <property type="protein sequence ID" value="MBB5365808.1"/>
    <property type="molecule type" value="Genomic_DNA"/>
</dbReference>
<evidence type="ECO:0000259" key="2">
    <source>
        <dbReference type="Pfam" id="PF13751"/>
    </source>
</evidence>
<dbReference type="PANTHER" id="PTHR35604">
    <property type="entry name" value="TRANSPOSASE INSH FOR INSERTION SEQUENCE ELEMENT IS5A-RELATED"/>
    <property type="match status" value="1"/>
</dbReference>
<accession>A0A7W8K1D3</accession>
<evidence type="ECO:0000313" key="3">
    <source>
        <dbReference type="EMBL" id="MBB5365808.1"/>
    </source>
</evidence>
<gene>
    <name evidence="3" type="ORF">HNQ08_004934</name>
</gene>
<dbReference type="InterPro" id="IPR025668">
    <property type="entry name" value="Tnp_DDE_dom"/>
</dbReference>
<dbReference type="NCBIfam" id="NF033551">
    <property type="entry name" value="transpos_IS1182"/>
    <property type="match status" value="1"/>
</dbReference>
<dbReference type="Pfam" id="PF05598">
    <property type="entry name" value="DUF772"/>
    <property type="match status" value="1"/>
</dbReference>
<dbReference type="InterPro" id="IPR008490">
    <property type="entry name" value="Transposase_InsH_N"/>
</dbReference>
<organism evidence="3 4">
    <name type="scientific">Deinococcus humi</name>
    <dbReference type="NCBI Taxonomy" id="662880"/>
    <lineage>
        <taxon>Bacteria</taxon>
        <taxon>Thermotogati</taxon>
        <taxon>Deinococcota</taxon>
        <taxon>Deinococci</taxon>
        <taxon>Deinococcales</taxon>
        <taxon>Deinococcaceae</taxon>
        <taxon>Deinococcus</taxon>
    </lineage>
</organism>
<proteinExistence type="predicted"/>
<comment type="caution">
    <text evidence="3">The sequence shown here is derived from an EMBL/GenBank/DDBJ whole genome shotgun (WGS) entry which is preliminary data.</text>
</comment>
<dbReference type="PANTHER" id="PTHR35604:SF2">
    <property type="entry name" value="TRANSPOSASE INSH FOR INSERTION SEQUENCE ELEMENT IS5A-RELATED"/>
    <property type="match status" value="1"/>
</dbReference>
<evidence type="ECO:0000313" key="4">
    <source>
        <dbReference type="Proteomes" id="UP000552709"/>
    </source>
</evidence>
<protein>
    <submittedName>
        <fullName evidence="3">Transposase</fullName>
    </submittedName>
</protein>
<sequence length="519" mass="58757">MRLRDELGTLYTNADFADLYPNLGQPALSPWRLALVTVLQFLENLTDRQVADQVRGRVDWKYALGLDLTDPGFDRSVLSEFRTRLTQNQAEARLLDRMLEHFQTKGLIRARGHQRTDSTHVLAAVRRLQRLESAAEMVRAALNALSGADPEWVRRVAQPEWFERYGHRVEDYRLPKGKATREAYGLAVATDGFTLLDALNGEGTPEGLRRLPMIKVFEQWWAQNFIREEGRIRWRRGDELAPSGERFNSPYDAEAAYSTRREHEWIGYKVHISETCDAELPHLITHVHTTNSTIQDVTSTAPIHAALAQRNLLPEKHIVDAGYIDAELLASSVPEHGVNLIGPTRENRSWQARAGTGYAASHFQIDWDHCQVTCPQGATTRGWYPTVNRFGTLEILIQFDREVCAACAVRSLCTKAKGGRRVVIQPREKHEALRLAREYATSQEWQALYHRRAGIEGTLSQGTRALGLRRTRYRGLRKTALQHAATCAAINVLRAVSWLNGDKPGRTRVSRFSQLAVSA</sequence>